<evidence type="ECO:0000313" key="3">
    <source>
        <dbReference type="Proteomes" id="UP000030185"/>
    </source>
</evidence>
<protein>
    <submittedName>
        <fullName evidence="2">Uncharacterized protein</fullName>
    </submittedName>
</protein>
<comment type="caution">
    <text evidence="2">The sequence shown here is derived from an EMBL/GenBank/DDBJ whole genome shotgun (WGS) entry which is preliminary data.</text>
</comment>
<dbReference type="AlphaFoldDB" id="A0A098L9H2"/>
<accession>A0A098L9H2</accession>
<keyword evidence="1" id="KW-0812">Transmembrane</keyword>
<dbReference type="EMBL" id="BBLT01000001">
    <property type="protein sequence ID" value="GAL83586.1"/>
    <property type="molecule type" value="Genomic_DNA"/>
</dbReference>
<name>A0A098L9H2_9BACT</name>
<sequence length="70" mass="7646">MIKESRLHIALSDAWLLIKKIGVTVLIYLAPVVIIAGGLLLTASIFQEEQEAPSDIKVESKVESSINLND</sequence>
<organism evidence="2 3">
    <name type="scientific">Sporocytophaga myxococcoides</name>
    <dbReference type="NCBI Taxonomy" id="153721"/>
    <lineage>
        <taxon>Bacteria</taxon>
        <taxon>Pseudomonadati</taxon>
        <taxon>Bacteroidota</taxon>
        <taxon>Cytophagia</taxon>
        <taxon>Cytophagales</taxon>
        <taxon>Cytophagaceae</taxon>
        <taxon>Sporocytophaga</taxon>
    </lineage>
</organism>
<dbReference type="OrthoDB" id="9880803at2"/>
<evidence type="ECO:0000313" key="2">
    <source>
        <dbReference type="EMBL" id="GAL83586.1"/>
    </source>
</evidence>
<reference evidence="2 3" key="1">
    <citation type="submission" date="2014-09" db="EMBL/GenBank/DDBJ databases">
        <title>Sporocytophaga myxococcoides PG-01 genome sequencing.</title>
        <authorList>
            <person name="Liu L."/>
            <person name="Gao P.J."/>
            <person name="Chen G.J."/>
            <person name="Wang L.S."/>
        </authorList>
    </citation>
    <scope>NUCLEOTIDE SEQUENCE [LARGE SCALE GENOMIC DNA]</scope>
    <source>
        <strain evidence="2 3">PG-01</strain>
    </source>
</reference>
<keyword evidence="1" id="KW-1133">Transmembrane helix</keyword>
<evidence type="ECO:0000256" key="1">
    <source>
        <dbReference type="SAM" id="Phobius"/>
    </source>
</evidence>
<keyword evidence="3" id="KW-1185">Reference proteome</keyword>
<gene>
    <name evidence="2" type="ORF">MYP_813</name>
</gene>
<keyword evidence="1" id="KW-0472">Membrane</keyword>
<feature type="transmembrane region" description="Helical" evidence="1">
    <location>
        <begin position="21"/>
        <end position="46"/>
    </location>
</feature>
<dbReference type="RefSeq" id="WP_045458670.1">
    <property type="nucleotide sequence ID" value="NZ_BBLT01000001.1"/>
</dbReference>
<dbReference type="STRING" id="153721.MYP_813"/>
<proteinExistence type="predicted"/>
<dbReference type="Proteomes" id="UP000030185">
    <property type="component" value="Unassembled WGS sequence"/>
</dbReference>